<evidence type="ECO:0000313" key="1">
    <source>
        <dbReference type="EMBL" id="TLS51750.1"/>
    </source>
</evidence>
<dbReference type="AlphaFoldDB" id="A0A5R9GCE9"/>
<comment type="caution">
    <text evidence="1">The sequence shown here is derived from an EMBL/GenBank/DDBJ whole genome shotgun (WGS) entry which is preliminary data.</text>
</comment>
<dbReference type="EMBL" id="VCIW01000007">
    <property type="protein sequence ID" value="TLS51750.1"/>
    <property type="molecule type" value="Genomic_DNA"/>
</dbReference>
<dbReference type="Pfam" id="PF10844">
    <property type="entry name" value="DUF2577"/>
    <property type="match status" value="1"/>
</dbReference>
<keyword evidence="2" id="KW-1185">Reference proteome</keyword>
<gene>
    <name evidence="1" type="ORF">FE782_12600</name>
</gene>
<dbReference type="InterPro" id="IPR022555">
    <property type="entry name" value="DUF2577"/>
</dbReference>
<proteinExistence type="predicted"/>
<reference evidence="1 2" key="1">
    <citation type="submission" date="2019-05" db="EMBL/GenBank/DDBJ databases">
        <authorList>
            <person name="Narsing Rao M.P."/>
            <person name="Li W.J."/>
        </authorList>
    </citation>
    <scope>NUCLEOTIDE SEQUENCE [LARGE SCALE GENOMIC DNA]</scope>
    <source>
        <strain evidence="1 2">SYSU_K30003</strain>
    </source>
</reference>
<name>A0A5R9GCE9_9BACL</name>
<dbReference type="OrthoDB" id="95576at2"/>
<accession>A0A5R9GCE9</accession>
<evidence type="ECO:0000313" key="2">
    <source>
        <dbReference type="Proteomes" id="UP000309676"/>
    </source>
</evidence>
<organism evidence="1 2">
    <name type="scientific">Paenibacillus antri</name>
    <dbReference type="NCBI Taxonomy" id="2582848"/>
    <lineage>
        <taxon>Bacteria</taxon>
        <taxon>Bacillati</taxon>
        <taxon>Bacillota</taxon>
        <taxon>Bacilli</taxon>
        <taxon>Bacillales</taxon>
        <taxon>Paenibacillaceae</taxon>
        <taxon>Paenibacillus</taxon>
    </lineage>
</organism>
<dbReference type="RefSeq" id="WP_138194457.1">
    <property type="nucleotide sequence ID" value="NZ_VCIW01000007.1"/>
</dbReference>
<protein>
    <submittedName>
        <fullName evidence="1">DUF2577 domain-containing protein</fullName>
    </submittedName>
</protein>
<dbReference type="Proteomes" id="UP000309676">
    <property type="component" value="Unassembled WGS sequence"/>
</dbReference>
<sequence length="160" mass="17748">MSFGELVKRHCLASVQSLRLLEPMEAEVVAGPPDLKIKLKGNDKLIIPKELIVVAERLCRVRRKANITNAESTAISSQSFDGTVAVGAPVGKNDPIPPAHAHKLTVTVALKDRKFDLLEGEIHYITEDDKDDTLRAGDRVMAFAFEGGQKYFVYDRIVQY</sequence>